<reference evidence="3" key="1">
    <citation type="journal article" date="2021" name="Front. Microbiol.">
        <title>Comprehensive Comparative Genomics and Phenotyping of Methylobacterium Species.</title>
        <authorList>
            <person name="Alessa O."/>
            <person name="Ogura Y."/>
            <person name="Fujitani Y."/>
            <person name="Takami H."/>
            <person name="Hayashi T."/>
            <person name="Sahin N."/>
            <person name="Tani A."/>
        </authorList>
    </citation>
    <scope>NUCLEOTIDE SEQUENCE</scope>
    <source>
        <strain evidence="3">DSM 19015</strain>
    </source>
</reference>
<evidence type="ECO:0000313" key="4">
    <source>
        <dbReference type="Proteomes" id="UP001055125"/>
    </source>
</evidence>
<organism evidence="3 4">
    <name type="scientific">Methylobacterium iners</name>
    <dbReference type="NCBI Taxonomy" id="418707"/>
    <lineage>
        <taxon>Bacteria</taxon>
        <taxon>Pseudomonadati</taxon>
        <taxon>Pseudomonadota</taxon>
        <taxon>Alphaproteobacteria</taxon>
        <taxon>Hyphomicrobiales</taxon>
        <taxon>Methylobacteriaceae</taxon>
        <taxon>Methylobacterium</taxon>
    </lineage>
</organism>
<proteinExistence type="predicted"/>
<feature type="transmembrane region" description="Helical" evidence="1">
    <location>
        <begin position="241"/>
        <end position="261"/>
    </location>
</feature>
<keyword evidence="1" id="KW-0812">Transmembrane</keyword>
<sequence>MDSGAILARPVGRVFLTDRLTWLLSLAIGCGGALALFPMPVLLGTAAYWDHPRGIVPGSWADMIIALSGYEAFLRDGWRWPLFEVKSLGAPAGTNVVFTDSIPLLLLVGRLLFRLTGAVVPLFGPWSGLCIVAMALASTGLVRALGARDLVPGVAAAIIGISMPVLLARWGHLALMGQAIMPLALTQYVRLRAEPRPDPVRLLARTVGLCLLALLIHPYLFLMVGGIALATIAQAALDRRLTLWALAGCLAGLVGIVAAAVASMGHLAGGGPIAAGGFGYYSMNLLSPIVPQGSGLMAPSHRGVLDATGGQYEGLAYLGAGLLLLSVLALVPLRQHQFGLVKRHACLLGVLAAFVLLALSHEIYVGPLHLVSLPLPDFLLGLAGIVRASGRFVWPALYLLAAVAIVRVARRPHGAAILACAALLQWIDAGPRRAMIAASVAAPAPAPLDGLAWAAALAGVDRAVVDPPFACLPEGDYGVGWAAEAATQIQLMAARTGVATNTLNAARLRRLCDPGTPNGRTLLIRFQLGAGGAQSASHCRYDDQIAVCSEVLAPEILQTLLAARR</sequence>
<dbReference type="EMBL" id="BPQP01000018">
    <property type="protein sequence ID" value="GJD94093.1"/>
    <property type="molecule type" value="Genomic_DNA"/>
</dbReference>
<feature type="transmembrane region" description="Helical" evidence="1">
    <location>
        <begin position="119"/>
        <end position="138"/>
    </location>
</feature>
<dbReference type="Proteomes" id="UP001055125">
    <property type="component" value="Unassembled WGS sequence"/>
</dbReference>
<accession>A0ABQ4RVB7</accession>
<feature type="transmembrane region" description="Helical" evidence="1">
    <location>
        <begin position="150"/>
        <end position="167"/>
    </location>
</feature>
<feature type="transmembrane region" description="Helical" evidence="1">
    <location>
        <begin position="314"/>
        <end position="333"/>
    </location>
</feature>
<gene>
    <name evidence="3" type="ORF">OCOJLMKI_1294</name>
</gene>
<dbReference type="Pfam" id="PF19830">
    <property type="entry name" value="DUF6311"/>
    <property type="match status" value="1"/>
</dbReference>
<protein>
    <recommendedName>
        <fullName evidence="2">DUF6311 domain-containing protein</fullName>
    </recommendedName>
</protein>
<keyword evidence="1" id="KW-0472">Membrane</keyword>
<feature type="domain" description="DUF6311" evidence="2">
    <location>
        <begin position="27"/>
        <end position="429"/>
    </location>
</feature>
<keyword evidence="4" id="KW-1185">Reference proteome</keyword>
<reference evidence="3" key="2">
    <citation type="submission" date="2021-08" db="EMBL/GenBank/DDBJ databases">
        <authorList>
            <person name="Tani A."/>
            <person name="Ola A."/>
            <person name="Ogura Y."/>
            <person name="Katsura K."/>
            <person name="Hayashi T."/>
        </authorList>
    </citation>
    <scope>NUCLEOTIDE SEQUENCE</scope>
    <source>
        <strain evidence="3">DSM 19015</strain>
    </source>
</reference>
<dbReference type="InterPro" id="IPR046278">
    <property type="entry name" value="DUF6311"/>
</dbReference>
<feature type="transmembrane region" description="Helical" evidence="1">
    <location>
        <begin position="392"/>
        <end position="409"/>
    </location>
</feature>
<dbReference type="RefSeq" id="WP_238243276.1">
    <property type="nucleotide sequence ID" value="NZ_BPQP01000018.1"/>
</dbReference>
<keyword evidence="1" id="KW-1133">Transmembrane helix</keyword>
<feature type="transmembrane region" description="Helical" evidence="1">
    <location>
        <begin position="203"/>
        <end position="229"/>
    </location>
</feature>
<name>A0ABQ4RVB7_9HYPH</name>
<evidence type="ECO:0000313" key="3">
    <source>
        <dbReference type="EMBL" id="GJD94093.1"/>
    </source>
</evidence>
<evidence type="ECO:0000256" key="1">
    <source>
        <dbReference type="SAM" id="Phobius"/>
    </source>
</evidence>
<feature type="transmembrane region" description="Helical" evidence="1">
    <location>
        <begin position="345"/>
        <end position="372"/>
    </location>
</feature>
<comment type="caution">
    <text evidence="3">The sequence shown here is derived from an EMBL/GenBank/DDBJ whole genome shotgun (WGS) entry which is preliminary data.</text>
</comment>
<feature type="transmembrane region" description="Helical" evidence="1">
    <location>
        <begin position="20"/>
        <end position="49"/>
    </location>
</feature>
<evidence type="ECO:0000259" key="2">
    <source>
        <dbReference type="Pfam" id="PF19830"/>
    </source>
</evidence>